<feature type="region of interest" description="Disordered" evidence="1">
    <location>
        <begin position="1"/>
        <end position="27"/>
    </location>
</feature>
<comment type="caution">
    <text evidence="2">The sequence shown here is derived from an EMBL/GenBank/DDBJ whole genome shotgun (WGS) entry which is preliminary data.</text>
</comment>
<evidence type="ECO:0000256" key="1">
    <source>
        <dbReference type="SAM" id="MobiDB-lite"/>
    </source>
</evidence>
<organism evidence="2 3">
    <name type="scientific">Trifolium medium</name>
    <dbReference type="NCBI Taxonomy" id="97028"/>
    <lineage>
        <taxon>Eukaryota</taxon>
        <taxon>Viridiplantae</taxon>
        <taxon>Streptophyta</taxon>
        <taxon>Embryophyta</taxon>
        <taxon>Tracheophyta</taxon>
        <taxon>Spermatophyta</taxon>
        <taxon>Magnoliopsida</taxon>
        <taxon>eudicotyledons</taxon>
        <taxon>Gunneridae</taxon>
        <taxon>Pentapetalae</taxon>
        <taxon>rosids</taxon>
        <taxon>fabids</taxon>
        <taxon>Fabales</taxon>
        <taxon>Fabaceae</taxon>
        <taxon>Papilionoideae</taxon>
        <taxon>50 kb inversion clade</taxon>
        <taxon>NPAAA clade</taxon>
        <taxon>Hologalegina</taxon>
        <taxon>IRL clade</taxon>
        <taxon>Trifolieae</taxon>
        <taxon>Trifolium</taxon>
    </lineage>
</organism>
<keyword evidence="3" id="KW-1185">Reference proteome</keyword>
<dbReference type="AlphaFoldDB" id="A0A392RIM5"/>
<evidence type="ECO:0000313" key="2">
    <source>
        <dbReference type="EMBL" id="MCI35874.1"/>
    </source>
</evidence>
<proteinExistence type="predicted"/>
<reference evidence="2 3" key="1">
    <citation type="journal article" date="2018" name="Front. Plant Sci.">
        <title>Red Clover (Trifolium pratense) and Zigzag Clover (T. medium) - A Picture of Genomic Similarities and Differences.</title>
        <authorList>
            <person name="Dluhosova J."/>
            <person name="Istvanek J."/>
            <person name="Nedelnik J."/>
            <person name="Repkova J."/>
        </authorList>
    </citation>
    <scope>NUCLEOTIDE SEQUENCE [LARGE SCALE GENOMIC DNA]</scope>
    <source>
        <strain evidence="3">cv. 10/8</strain>
        <tissue evidence="2">Leaf</tissue>
    </source>
</reference>
<evidence type="ECO:0000313" key="3">
    <source>
        <dbReference type="Proteomes" id="UP000265520"/>
    </source>
</evidence>
<sequence length="27" mass="3286">MKKMNDESSHSLEEEEDVKVRRRRAKP</sequence>
<dbReference type="EMBL" id="LXQA010227924">
    <property type="protein sequence ID" value="MCI35874.1"/>
    <property type="molecule type" value="Genomic_DNA"/>
</dbReference>
<accession>A0A392RIM5</accession>
<name>A0A392RIM5_9FABA</name>
<dbReference type="Proteomes" id="UP000265520">
    <property type="component" value="Unassembled WGS sequence"/>
</dbReference>
<protein>
    <submittedName>
        <fullName evidence="2">Uncharacterized protein</fullName>
    </submittedName>
</protein>
<feature type="compositionally biased region" description="Basic and acidic residues" evidence="1">
    <location>
        <begin position="1"/>
        <end position="12"/>
    </location>
</feature>